<evidence type="ECO:0000313" key="3">
    <source>
        <dbReference type="Proteomes" id="UP000245838"/>
    </source>
</evidence>
<dbReference type="InterPro" id="IPR025263">
    <property type="entry name" value="YhdP_central"/>
</dbReference>
<dbReference type="EMBL" id="LN854557">
    <property type="protein sequence ID" value="CRL43789.1"/>
    <property type="molecule type" value="Genomic_DNA"/>
</dbReference>
<dbReference type="NCBIfam" id="NF008148">
    <property type="entry name" value="PRK10899.1"/>
    <property type="match status" value="1"/>
</dbReference>
<dbReference type="AlphaFoldDB" id="A0A193QF48"/>
<protein>
    <recommendedName>
        <fullName evidence="1">YhdP central domain-containing protein</fullName>
    </recommendedName>
</protein>
<dbReference type="Pfam" id="PF13116">
    <property type="entry name" value="YhdP"/>
    <property type="match status" value="1"/>
</dbReference>
<dbReference type="RefSeq" id="WP_166506359.1">
    <property type="nucleotide sequence ID" value="NZ_LN854557.1"/>
</dbReference>
<accession>A0A193QF48</accession>
<sequence>MKRLPGILMAIGVTLIVLVALTVSALRLALPHLDRFRPQIVSVLNRAFDADIQLRQLKSSWQSFGPTLDIGGIDAATADERLHVQRVTLALDVWQSLLHWRWQFRDVTFYRLQLDLNTTLMGRDHRGSPISSDRFSNLFLRQFDHFILRGSQITFLTPSGERTRLSVPQLTWLNTLNRHRVEGKISLSSTEVQQGAIDVRMDLHDQQGLLDNGKVYLQARDVDLKPWFSQLLQSNTGLQSADFSLAAWLTLEKGEIAGADVLLSRGAALWQDGDQTHRLDVDRMALHLSKRQNAWQMEVPTLNIATDGQSWAPAALSLLWLPAKRHLFFPDREGEIRLRASRLDLELFSPLLPLISAVTPTLRARWHDLQPRGELSALALDIPLNDPGSTRFQARWRSLSWQTWELLPGAEHVSGSAEGSLATGRLQLALDNSTLPYPSMFRAPLALSRARATFDWRHNPQEGLVLWGRNIDAQARSLWANGDFYFHKPVKGEPWLDILAGLRLDNAADAWRYFPEPLMGTRLVDYMTGALKGGQVDNATLVFAGSPSRFPFKHNDGQFEVWVPLKQAEYEFEPGWPPLTQLDIDLDFVNDGLFMHAPQTALGEAKGSNIAASIPDYSKEKLLIDVGLSGTGDAIRDYFLQTPLKASLGKTLNELQVGGEVHGNLHLDIPLDGQLVTAAGNVALQNNSLFIKPLGTTLQRLNGNFHYSNGDLDSAPLDAQWFGQPVSVNFTTREKPTGFDVNVGLNGDWALNQLPGLPDALKTSVNGRAAWQSDIAVALPLKGDTRYQVAVKSDLKNVSSHLPPPLDKPGGRPFMLAVNATGDLRSFLLSGHAGGGNSFNSQWLLGRQVTLARGAWADGGKIPPLPADRRLTLSLPALDGEKWLALLKSPTPPGDPLSAARFRYPDSLTLHTPVLTLGGQVWHQLALTRSNVAGGSKVAVKGKEIKGTLTMAANAPWRADLAYLYYNPTFATAGGDDGASPTKQLLSDSDTFAGWPALSFTCRQCWIKGQNLGQISATIQPQQDTLMLTGGVIDTGNARLTAEGSWLHNRRENRTSLKGTLAGKDIGAAADYIGMDLPLREAPFHLNYDLHWREAPWQPDIASLNGVLHSQLGKGKIDNISSGSAGRLLRLVSFDALLRKLQFDFSDTFGKGFYFDSIKGTAWLKEGTLHTNDLLIDGLEADIAMTGDVDLNRQRIDMEAVIAPEISATVGVATAFVINPVVGAAVFAASKVLAPLWSKLSLIRYHISGSLEEPRIQEVLRQPRASEAKSK</sequence>
<evidence type="ECO:0000259" key="1">
    <source>
        <dbReference type="Pfam" id="PF13116"/>
    </source>
</evidence>
<dbReference type="NCBIfam" id="TIGR02099">
    <property type="entry name" value="YhdP family protein"/>
    <property type="match status" value="1"/>
</dbReference>
<dbReference type="PANTHER" id="PTHR38690">
    <property type="entry name" value="PROTEASE-RELATED"/>
    <property type="match status" value="1"/>
</dbReference>
<name>A0A193QF48_SODGM</name>
<organism evidence="2 3">
    <name type="scientific">Sodalis glossinidius (strain morsitans)</name>
    <dbReference type="NCBI Taxonomy" id="343509"/>
    <lineage>
        <taxon>Bacteria</taxon>
        <taxon>Pseudomonadati</taxon>
        <taxon>Pseudomonadota</taxon>
        <taxon>Gammaproteobacteria</taxon>
        <taxon>Enterobacterales</taxon>
        <taxon>Bruguierivoracaceae</taxon>
        <taxon>Sodalis</taxon>
    </lineage>
</organism>
<dbReference type="InterPro" id="IPR011836">
    <property type="entry name" value="YhdP"/>
</dbReference>
<feature type="domain" description="YhdP central" evidence="1">
    <location>
        <begin position="1"/>
        <end position="1256"/>
    </location>
</feature>
<evidence type="ECO:0000313" key="2">
    <source>
        <dbReference type="EMBL" id="CRL43789.1"/>
    </source>
</evidence>
<proteinExistence type="predicted"/>
<gene>
    <name evidence="2" type="ORF">SGGMMB4_00374</name>
</gene>
<reference evidence="2 3" key="1">
    <citation type="submission" date="2015-05" db="EMBL/GenBank/DDBJ databases">
        <authorList>
            <person name="Goodhead I."/>
        </authorList>
    </citation>
    <scope>NUCLEOTIDE SEQUENCE [LARGE SCALE GENOMIC DNA]</scope>
    <source>
        <strain evidence="3">morsitans</strain>
    </source>
</reference>
<dbReference type="PANTHER" id="PTHR38690:SF1">
    <property type="entry name" value="PROTEASE"/>
    <property type="match status" value="1"/>
</dbReference>
<dbReference type="Proteomes" id="UP000245838">
    <property type="component" value="Chromosome sggmmb4_Chromosome"/>
</dbReference>